<accession>A0A7J0F0A5</accession>
<proteinExistence type="predicted"/>
<protein>
    <submittedName>
        <fullName evidence="1">Uncharacterized protein</fullName>
    </submittedName>
</protein>
<dbReference type="AlphaFoldDB" id="A0A7J0F0A5"/>
<name>A0A7J0F0A5_9ERIC</name>
<keyword evidence="2" id="KW-1185">Reference proteome</keyword>
<organism evidence="1 2">
    <name type="scientific">Actinidia rufa</name>
    <dbReference type="NCBI Taxonomy" id="165716"/>
    <lineage>
        <taxon>Eukaryota</taxon>
        <taxon>Viridiplantae</taxon>
        <taxon>Streptophyta</taxon>
        <taxon>Embryophyta</taxon>
        <taxon>Tracheophyta</taxon>
        <taxon>Spermatophyta</taxon>
        <taxon>Magnoliopsida</taxon>
        <taxon>eudicotyledons</taxon>
        <taxon>Gunneridae</taxon>
        <taxon>Pentapetalae</taxon>
        <taxon>asterids</taxon>
        <taxon>Ericales</taxon>
        <taxon>Actinidiaceae</taxon>
        <taxon>Actinidia</taxon>
    </lineage>
</organism>
<evidence type="ECO:0000313" key="2">
    <source>
        <dbReference type="Proteomes" id="UP000585474"/>
    </source>
</evidence>
<sequence length="214" mass="23414">MTSMGIKGRAPLRENSAIRLSKAMHHGANDRGANDRGARLGKFPSLPPVSMLLDPVEGTARCAKACQTPLCPFALNPIPTWGHSKLPIGRKVSQSRYLRGRWEKKNLSAGGSKRGKGAEYRGFQKVRCQGRKGDSRKAKTYWQPADIGGRWEKKNLSAGGSTRGIGAEYRGFLKVRGQGSKGDSRPAKTYWQPADIGGWLGNNNRLIRNGSKKL</sequence>
<gene>
    <name evidence="1" type="ORF">Acr_08g0005210</name>
</gene>
<dbReference type="Proteomes" id="UP000585474">
    <property type="component" value="Unassembled WGS sequence"/>
</dbReference>
<comment type="caution">
    <text evidence="1">The sequence shown here is derived from an EMBL/GenBank/DDBJ whole genome shotgun (WGS) entry which is preliminary data.</text>
</comment>
<reference evidence="1 2" key="1">
    <citation type="submission" date="2019-07" db="EMBL/GenBank/DDBJ databases">
        <title>De Novo Assembly of kiwifruit Actinidia rufa.</title>
        <authorList>
            <person name="Sugita-Konishi S."/>
            <person name="Sato K."/>
            <person name="Mori E."/>
            <person name="Abe Y."/>
            <person name="Kisaki G."/>
            <person name="Hamano K."/>
            <person name="Suezawa K."/>
            <person name="Otani M."/>
            <person name="Fukuda T."/>
            <person name="Manabe T."/>
            <person name="Gomi K."/>
            <person name="Tabuchi M."/>
            <person name="Akimitsu K."/>
            <person name="Kataoka I."/>
        </authorList>
    </citation>
    <scope>NUCLEOTIDE SEQUENCE [LARGE SCALE GENOMIC DNA]</scope>
    <source>
        <strain evidence="2">cv. Fuchu</strain>
    </source>
</reference>
<dbReference type="EMBL" id="BJWL01000008">
    <property type="protein sequence ID" value="GFY92125.1"/>
    <property type="molecule type" value="Genomic_DNA"/>
</dbReference>
<evidence type="ECO:0000313" key="1">
    <source>
        <dbReference type="EMBL" id="GFY92125.1"/>
    </source>
</evidence>